<dbReference type="InterPro" id="IPR000426">
    <property type="entry name" value="Proteasome_asu_N"/>
</dbReference>
<dbReference type="InterPro" id="IPR023332">
    <property type="entry name" value="Proteasome_alpha-type"/>
</dbReference>
<name>A0AAW0YU12_9TREE</name>
<dbReference type="Gene3D" id="3.60.20.10">
    <property type="entry name" value="Glutamine Phosphoribosylpyrophosphate, subunit 1, domain 1"/>
    <property type="match status" value="1"/>
</dbReference>
<keyword evidence="3 5" id="KW-0647">Proteasome</keyword>
<dbReference type="SMART" id="SM00948">
    <property type="entry name" value="Proteasome_A_N"/>
    <property type="match status" value="1"/>
</dbReference>
<dbReference type="CDD" id="cd03751">
    <property type="entry name" value="proteasome_alpha_type_3"/>
    <property type="match status" value="1"/>
</dbReference>
<dbReference type="Pfam" id="PF10584">
    <property type="entry name" value="Proteasome_A_N"/>
    <property type="match status" value="1"/>
</dbReference>
<dbReference type="PANTHER" id="PTHR11599">
    <property type="entry name" value="PROTEASOME SUBUNIT ALPHA/BETA"/>
    <property type="match status" value="1"/>
</dbReference>
<dbReference type="Proteomes" id="UP001388673">
    <property type="component" value="Unassembled WGS sequence"/>
</dbReference>
<evidence type="ECO:0000256" key="5">
    <source>
        <dbReference type="PROSITE-ProRule" id="PRU00808"/>
    </source>
</evidence>
<keyword evidence="4 6" id="KW-0539">Nucleus</keyword>
<comment type="caution">
    <text evidence="8">The sequence shown here is derived from an EMBL/GenBank/DDBJ whole genome shotgun (WGS) entry which is preliminary data.</text>
</comment>
<dbReference type="AlphaFoldDB" id="A0AAW0YU12"/>
<gene>
    <name evidence="8" type="ORF">IAR55_006436</name>
</gene>
<accession>A0AAW0YU12</accession>
<dbReference type="InterPro" id="IPR050115">
    <property type="entry name" value="Proteasome_alpha"/>
</dbReference>
<dbReference type="GO" id="GO:0005634">
    <property type="term" value="C:nucleus"/>
    <property type="evidence" value="ECO:0007669"/>
    <property type="project" value="UniProtKB-SubCell"/>
</dbReference>
<dbReference type="FunFam" id="3.60.20.10:FF:000007">
    <property type="entry name" value="Proteasome subunit alpha type"/>
    <property type="match status" value="1"/>
</dbReference>
<evidence type="ECO:0000256" key="2">
    <source>
        <dbReference type="ARBA" id="ARBA00022490"/>
    </source>
</evidence>
<comment type="subunit">
    <text evidence="6">The 26S proteasome consists of a 20S proteasome core and two 19S regulatory subunits.</text>
</comment>
<reference evidence="8 9" key="1">
    <citation type="journal article" date="2024" name="bioRxiv">
        <title>Comparative genomics of Cryptococcus and Kwoniella reveals pathogenesis evolution and contrasting karyotype dynamics via intercentromeric recombination or chromosome fusion.</title>
        <authorList>
            <person name="Coelho M.A."/>
            <person name="David-Palma M."/>
            <person name="Shea T."/>
            <person name="Bowers K."/>
            <person name="McGinley-Smith S."/>
            <person name="Mohammad A.W."/>
            <person name="Gnirke A."/>
            <person name="Yurkov A.M."/>
            <person name="Nowrousian M."/>
            <person name="Sun S."/>
            <person name="Cuomo C.A."/>
            <person name="Heitman J."/>
        </authorList>
    </citation>
    <scope>NUCLEOTIDE SEQUENCE [LARGE SCALE GENOMIC DNA]</scope>
    <source>
        <strain evidence="8 9">CBS 13917</strain>
    </source>
</reference>
<dbReference type="InterPro" id="IPR029055">
    <property type="entry name" value="Ntn_hydrolases_N"/>
</dbReference>
<dbReference type="RefSeq" id="XP_066799813.1">
    <property type="nucleotide sequence ID" value="XM_066949519.1"/>
</dbReference>
<dbReference type="SUPFAM" id="SSF56235">
    <property type="entry name" value="N-terminal nucleophile aminohydrolases (Ntn hydrolases)"/>
    <property type="match status" value="1"/>
</dbReference>
<feature type="domain" description="Proteasome alpha-type subunits" evidence="7">
    <location>
        <begin position="8"/>
        <end position="30"/>
    </location>
</feature>
<evidence type="ECO:0000256" key="1">
    <source>
        <dbReference type="ARBA" id="ARBA00002000"/>
    </source>
</evidence>
<protein>
    <recommendedName>
        <fullName evidence="6">Proteasome subunit alpha type</fullName>
    </recommendedName>
</protein>
<evidence type="ECO:0000256" key="3">
    <source>
        <dbReference type="ARBA" id="ARBA00022942"/>
    </source>
</evidence>
<dbReference type="EMBL" id="JBCAWK010000013">
    <property type="protein sequence ID" value="KAK8844589.1"/>
    <property type="molecule type" value="Genomic_DNA"/>
</dbReference>
<organism evidence="8 9">
    <name type="scientific">Kwoniella newhampshirensis</name>
    <dbReference type="NCBI Taxonomy" id="1651941"/>
    <lineage>
        <taxon>Eukaryota</taxon>
        <taxon>Fungi</taxon>
        <taxon>Dikarya</taxon>
        <taxon>Basidiomycota</taxon>
        <taxon>Agaricomycotina</taxon>
        <taxon>Tremellomycetes</taxon>
        <taxon>Tremellales</taxon>
        <taxon>Cryptococcaceae</taxon>
        <taxon>Kwoniella</taxon>
    </lineage>
</organism>
<comment type="function">
    <text evidence="1">The proteasome is a multicatalytic proteinase complex which is characterized by its ability to cleave peptides with Arg, Phe, Tyr, Leu, and Glu adjacent to the leaving group at neutral or slightly basic pH. The proteasome has an ATP-dependent proteolytic activity.</text>
</comment>
<comment type="similarity">
    <text evidence="5 6">Belongs to the peptidase T1A family.</text>
</comment>
<keyword evidence="2 6" id="KW-0963">Cytoplasm</keyword>
<dbReference type="PROSITE" id="PS00388">
    <property type="entry name" value="PROTEASOME_ALPHA_1"/>
    <property type="match status" value="1"/>
</dbReference>
<evidence type="ECO:0000259" key="7">
    <source>
        <dbReference type="PROSITE" id="PS00388"/>
    </source>
</evidence>
<dbReference type="KEGG" id="kne:92183694"/>
<proteinExistence type="inferred from homology"/>
<dbReference type="GO" id="GO:0006511">
    <property type="term" value="P:ubiquitin-dependent protein catabolic process"/>
    <property type="evidence" value="ECO:0007669"/>
    <property type="project" value="InterPro"/>
</dbReference>
<evidence type="ECO:0000313" key="9">
    <source>
        <dbReference type="Proteomes" id="UP001388673"/>
    </source>
</evidence>
<dbReference type="GO" id="GO:0005737">
    <property type="term" value="C:cytoplasm"/>
    <property type="evidence" value="ECO:0007669"/>
    <property type="project" value="UniProtKB-SubCell"/>
</dbReference>
<dbReference type="GeneID" id="92183694"/>
<dbReference type="Pfam" id="PF00227">
    <property type="entry name" value="Proteasome"/>
    <property type="match status" value="1"/>
</dbReference>
<evidence type="ECO:0000256" key="6">
    <source>
        <dbReference type="RuleBase" id="RU000551"/>
    </source>
</evidence>
<dbReference type="GO" id="GO:0019773">
    <property type="term" value="C:proteasome core complex, alpha-subunit complex"/>
    <property type="evidence" value="ECO:0007669"/>
    <property type="project" value="UniProtKB-UniRule"/>
</dbReference>
<sequence length="256" mass="27447">MTSIGTGYDLSVSTYSPDGRLFQVEYANKAVEAAGVAIGLRCTDGVVLGVERLLHSKLLVKGANRRIASLDEHIGMASAGLLADGKFLASRGRDEASSFRDNYNSPVTVQILSDRLSAFLQAYTCYGSVRPFGLSTLLGGVDKTGPKLFCIEPSGVYYGYRACAVGKGKALAKTELEKIVSKEAEGQPGISVREAVKEIARIIYLVHDDNKDKDFELEMTWICSESGNKHAAVPADLLAEAETAAKAALEEGMEED</sequence>
<evidence type="ECO:0000313" key="8">
    <source>
        <dbReference type="EMBL" id="KAK8844589.1"/>
    </source>
</evidence>
<dbReference type="PROSITE" id="PS51475">
    <property type="entry name" value="PROTEASOME_ALPHA_2"/>
    <property type="match status" value="1"/>
</dbReference>
<evidence type="ECO:0000256" key="4">
    <source>
        <dbReference type="ARBA" id="ARBA00023242"/>
    </source>
</evidence>
<dbReference type="InterPro" id="IPR001353">
    <property type="entry name" value="Proteasome_sua/b"/>
</dbReference>
<keyword evidence="9" id="KW-1185">Reference proteome</keyword>
<comment type="subcellular location">
    <subcellularLocation>
        <location evidence="6">Cytoplasm</location>
    </subcellularLocation>
    <subcellularLocation>
        <location evidence="6">Nucleus</location>
    </subcellularLocation>
</comment>